<evidence type="ECO:0000313" key="1">
    <source>
        <dbReference type="EMBL" id="KAA6362524.1"/>
    </source>
</evidence>
<dbReference type="PANTHER" id="PTHR14614:SF132">
    <property type="entry name" value="PROTEIN-LYSINE METHYLTRANSFERASE C42C1.13"/>
    <property type="match status" value="1"/>
</dbReference>
<dbReference type="PANTHER" id="PTHR14614">
    <property type="entry name" value="HEPATOCELLULAR CARCINOMA-ASSOCIATED ANTIGEN"/>
    <property type="match status" value="1"/>
</dbReference>
<dbReference type="InterPro" id="IPR029063">
    <property type="entry name" value="SAM-dependent_MTases_sf"/>
</dbReference>
<gene>
    <name evidence="1" type="ORF">EZS28_041949</name>
</gene>
<protein>
    <recommendedName>
        <fullName evidence="3">Nicotinamide N-methyltransferase</fullName>
    </recommendedName>
</protein>
<dbReference type="SUPFAM" id="SSF53335">
    <property type="entry name" value="S-adenosyl-L-methionine-dependent methyltransferases"/>
    <property type="match status" value="1"/>
</dbReference>
<proteinExistence type="predicted"/>
<reference evidence="1 2" key="1">
    <citation type="submission" date="2019-03" db="EMBL/GenBank/DDBJ databases">
        <title>Single cell metagenomics reveals metabolic interactions within the superorganism composed of flagellate Streblomastix strix and complex community of Bacteroidetes bacteria on its surface.</title>
        <authorList>
            <person name="Treitli S.C."/>
            <person name="Kolisko M."/>
            <person name="Husnik F."/>
            <person name="Keeling P."/>
            <person name="Hampl V."/>
        </authorList>
    </citation>
    <scope>NUCLEOTIDE SEQUENCE [LARGE SCALE GENOMIC DNA]</scope>
    <source>
        <strain evidence="1">ST1C</strain>
    </source>
</reference>
<dbReference type="Proteomes" id="UP000324800">
    <property type="component" value="Unassembled WGS sequence"/>
</dbReference>
<dbReference type="Gene3D" id="3.40.50.150">
    <property type="entry name" value="Vaccinia Virus protein VP39"/>
    <property type="match status" value="1"/>
</dbReference>
<organism evidence="1 2">
    <name type="scientific">Streblomastix strix</name>
    <dbReference type="NCBI Taxonomy" id="222440"/>
    <lineage>
        <taxon>Eukaryota</taxon>
        <taxon>Metamonada</taxon>
        <taxon>Preaxostyla</taxon>
        <taxon>Oxymonadida</taxon>
        <taxon>Streblomastigidae</taxon>
        <taxon>Streblomastix</taxon>
    </lineage>
</organism>
<dbReference type="Pfam" id="PF10294">
    <property type="entry name" value="Methyltransf_16"/>
    <property type="match status" value="1"/>
</dbReference>
<dbReference type="EMBL" id="SNRW01024085">
    <property type="protein sequence ID" value="KAA6362524.1"/>
    <property type="molecule type" value="Genomic_DNA"/>
</dbReference>
<dbReference type="AlphaFoldDB" id="A0A5J4TW53"/>
<name>A0A5J4TW53_9EUKA</name>
<sequence>MADVHANLQEIQSLRLLSQEDIEHMKEEEGKINTISSIIISGMQIIFQHAPQLGLSFQVWPSCIALARYISTISRDTIQNKNILELGSATGVLSSYMAKLGGNIIASDLPKTIPFLQETLNRNQINTHKLDEEDSNVGCAIAYPLDWTNPPFRSEILHLFSSLQCSSDKLNQEQIDFIVGTDCVYDRQFHDPLMKCLLSLCGIETQVWLCNVKRFKTDNKFWNKLNKYFEIEQV</sequence>
<accession>A0A5J4TW53</accession>
<dbReference type="InterPro" id="IPR019410">
    <property type="entry name" value="Methyltransf_16"/>
</dbReference>
<comment type="caution">
    <text evidence="1">The sequence shown here is derived from an EMBL/GenBank/DDBJ whole genome shotgun (WGS) entry which is preliminary data.</text>
</comment>
<evidence type="ECO:0008006" key="3">
    <source>
        <dbReference type="Google" id="ProtNLM"/>
    </source>
</evidence>
<evidence type="ECO:0000313" key="2">
    <source>
        <dbReference type="Proteomes" id="UP000324800"/>
    </source>
</evidence>
<dbReference type="OrthoDB" id="413520at2759"/>